<protein>
    <submittedName>
        <fullName evidence="10">UDP-3-O-[3-hydroxymyristoyl] glucosamine N-acyltransferase</fullName>
        <ecNumber evidence="10">2.3.1.191</ecNumber>
    </submittedName>
</protein>
<evidence type="ECO:0000256" key="1">
    <source>
        <dbReference type="ARBA" id="ARBA00022516"/>
    </source>
</evidence>
<dbReference type="Gene3D" id="3.40.1390.10">
    <property type="entry name" value="MurE/MurF, N-terminal domain"/>
    <property type="match status" value="1"/>
</dbReference>
<dbReference type="GO" id="GO:0016020">
    <property type="term" value="C:membrane"/>
    <property type="evidence" value="ECO:0007669"/>
    <property type="project" value="GOC"/>
</dbReference>
<reference evidence="10" key="1">
    <citation type="submission" date="2018-06" db="EMBL/GenBank/DDBJ databases">
        <authorList>
            <person name="Zhirakovskaya E."/>
        </authorList>
    </citation>
    <scope>NUCLEOTIDE SEQUENCE</scope>
</reference>
<dbReference type="PANTHER" id="PTHR43378">
    <property type="entry name" value="UDP-3-O-ACYLGLUCOSAMINE N-ACYLTRANSFERASE"/>
    <property type="match status" value="1"/>
</dbReference>
<dbReference type="InterPro" id="IPR011004">
    <property type="entry name" value="Trimer_LpxA-like_sf"/>
</dbReference>
<dbReference type="InterPro" id="IPR020573">
    <property type="entry name" value="UDP_GlcNAc_AcTrfase_non-rep"/>
</dbReference>
<sequence length="351" mass="38104">MKITVQEVADLVNGKVFGDPSFEIKGISKIREAKEGDLTFLYISAYEKFLDSTKASVIFVKHDHPKPRKDLIYIEVPEPDKAFQQLIIKFFNYTPKISGIDPTVSVHPSAKIGNNVNIGKNVVISEDCIIGDSTTIYHNTIIAENTVIGSDCLLYANVSIYHDCKIGNNVIIHANTVVGSDGFGYMYNDKGELIKVPQIGDVIIEDDVELGSNVSIDRAALGSTIIRKGVKIDNLVQIGHNVEVGENSSFSGQVGIAGSTIVGKNCVFGGQVGLSGHITVVDGVMVGAQGGVSKSLTKPGKYFGSPAKNYKVAFKEEAHIRNLESYSKQIKELKAKVKELEESLNKNKENI</sequence>
<accession>A0A3B1CXC5</accession>
<evidence type="ECO:0000256" key="5">
    <source>
        <dbReference type="ARBA" id="ARBA00023098"/>
    </source>
</evidence>
<evidence type="ECO:0000256" key="7">
    <source>
        <dbReference type="SAM" id="Coils"/>
    </source>
</evidence>
<evidence type="ECO:0000259" key="8">
    <source>
        <dbReference type="Pfam" id="PF04613"/>
    </source>
</evidence>
<dbReference type="NCBIfam" id="NF002060">
    <property type="entry name" value="PRK00892.1"/>
    <property type="match status" value="1"/>
</dbReference>
<evidence type="ECO:0000259" key="9">
    <source>
        <dbReference type="Pfam" id="PF25087"/>
    </source>
</evidence>
<evidence type="ECO:0000256" key="6">
    <source>
        <dbReference type="ARBA" id="ARBA00023315"/>
    </source>
</evidence>
<evidence type="ECO:0000256" key="2">
    <source>
        <dbReference type="ARBA" id="ARBA00022556"/>
    </source>
</evidence>
<keyword evidence="2" id="KW-0441">Lipid A biosynthesis</keyword>
<keyword evidence="3 10" id="KW-0808">Transferase</keyword>
<dbReference type="Pfam" id="PF04613">
    <property type="entry name" value="LpxD"/>
    <property type="match status" value="1"/>
</dbReference>
<dbReference type="InterPro" id="IPR007691">
    <property type="entry name" value="LpxD"/>
</dbReference>
<keyword evidence="5" id="KW-0443">Lipid metabolism</keyword>
<dbReference type="EMBL" id="UOGD01000378">
    <property type="protein sequence ID" value="VAX27330.1"/>
    <property type="molecule type" value="Genomic_DNA"/>
</dbReference>
<feature type="domain" description="Mannose-1-phosphate guanyltransferase C-terminal" evidence="9">
    <location>
        <begin position="101"/>
        <end position="181"/>
    </location>
</feature>
<dbReference type="EC" id="2.3.1.191" evidence="10"/>
<organism evidence="10">
    <name type="scientific">hydrothermal vent metagenome</name>
    <dbReference type="NCBI Taxonomy" id="652676"/>
    <lineage>
        <taxon>unclassified sequences</taxon>
        <taxon>metagenomes</taxon>
        <taxon>ecological metagenomes</taxon>
    </lineage>
</organism>
<dbReference type="InterPro" id="IPR056729">
    <property type="entry name" value="GMPPB_C"/>
</dbReference>
<keyword evidence="1" id="KW-0444">Lipid biosynthesis</keyword>
<dbReference type="NCBIfam" id="TIGR01853">
    <property type="entry name" value="lipid_A_lpxD"/>
    <property type="match status" value="1"/>
</dbReference>
<dbReference type="CDD" id="cd03352">
    <property type="entry name" value="LbH_LpxD"/>
    <property type="match status" value="1"/>
</dbReference>
<keyword evidence="4" id="KW-0677">Repeat</keyword>
<proteinExistence type="inferred from homology"/>
<evidence type="ECO:0000256" key="3">
    <source>
        <dbReference type="ARBA" id="ARBA00022679"/>
    </source>
</evidence>
<dbReference type="PANTHER" id="PTHR43378:SF2">
    <property type="entry name" value="UDP-3-O-ACYLGLUCOSAMINE N-ACYLTRANSFERASE 1, MITOCHONDRIAL-RELATED"/>
    <property type="match status" value="1"/>
</dbReference>
<dbReference type="HAMAP" id="MF_00523">
    <property type="entry name" value="LpxD"/>
    <property type="match status" value="1"/>
</dbReference>
<dbReference type="SUPFAM" id="SSF51161">
    <property type="entry name" value="Trimeric LpxA-like enzymes"/>
    <property type="match status" value="1"/>
</dbReference>
<feature type="domain" description="UDP-3-O-[3-hydroxymyristoyl] glucosamine N-acyltransferase non-repeat region" evidence="8">
    <location>
        <begin position="22"/>
        <end position="87"/>
    </location>
</feature>
<feature type="coiled-coil region" evidence="7">
    <location>
        <begin position="316"/>
        <end position="350"/>
    </location>
</feature>
<keyword evidence="6 10" id="KW-0012">Acyltransferase</keyword>
<dbReference type="GO" id="GO:0016410">
    <property type="term" value="F:N-acyltransferase activity"/>
    <property type="evidence" value="ECO:0007669"/>
    <property type="project" value="InterPro"/>
</dbReference>
<evidence type="ECO:0000313" key="10">
    <source>
        <dbReference type="EMBL" id="VAX27330.1"/>
    </source>
</evidence>
<dbReference type="Gene3D" id="2.160.10.10">
    <property type="entry name" value="Hexapeptide repeat proteins"/>
    <property type="match status" value="1"/>
</dbReference>
<gene>
    <name evidence="10" type="ORF">MNBD_IGNAVI01-1177</name>
</gene>
<dbReference type="AlphaFoldDB" id="A0A3B1CXC5"/>
<dbReference type="Pfam" id="PF25087">
    <property type="entry name" value="GMPPB_C"/>
    <property type="match status" value="1"/>
</dbReference>
<evidence type="ECO:0000256" key="4">
    <source>
        <dbReference type="ARBA" id="ARBA00022737"/>
    </source>
</evidence>
<name>A0A3B1CXC5_9ZZZZ</name>
<dbReference type="GO" id="GO:0103118">
    <property type="term" value="F:UDP-3-O-[(3R)-3-hydroxyacyl]-glucosamine N-acyltransferase activity"/>
    <property type="evidence" value="ECO:0007669"/>
    <property type="project" value="UniProtKB-EC"/>
</dbReference>
<keyword evidence="7" id="KW-0175">Coiled coil</keyword>
<dbReference type="GO" id="GO:0009245">
    <property type="term" value="P:lipid A biosynthetic process"/>
    <property type="evidence" value="ECO:0007669"/>
    <property type="project" value="UniProtKB-KW"/>
</dbReference>